<feature type="compositionally biased region" description="Low complexity" evidence="2">
    <location>
        <begin position="47"/>
        <end position="60"/>
    </location>
</feature>
<evidence type="ECO:0000313" key="5">
    <source>
        <dbReference type="Proteomes" id="UP000011680"/>
    </source>
</evidence>
<keyword evidence="1" id="KW-0175">Coiled coil</keyword>
<dbReference type="OrthoDB" id="213880at2157"/>
<organism evidence="4 5">
    <name type="scientific">Halococcus thailandensis JCM 13552</name>
    <dbReference type="NCBI Taxonomy" id="1227457"/>
    <lineage>
        <taxon>Archaea</taxon>
        <taxon>Methanobacteriati</taxon>
        <taxon>Methanobacteriota</taxon>
        <taxon>Stenosarchaea group</taxon>
        <taxon>Halobacteria</taxon>
        <taxon>Halobacteriales</taxon>
        <taxon>Halococcaceae</taxon>
        <taxon>Halococcus</taxon>
    </lineage>
</organism>
<accession>M0NF93</accession>
<reference evidence="4 5" key="1">
    <citation type="journal article" date="2014" name="PLoS Genet.">
        <title>Phylogenetically driven sequencing of extremely halophilic archaea reveals strategies for static and dynamic osmo-response.</title>
        <authorList>
            <person name="Becker E.A."/>
            <person name="Seitzer P.M."/>
            <person name="Tritt A."/>
            <person name="Larsen D."/>
            <person name="Krusor M."/>
            <person name="Yao A.I."/>
            <person name="Wu D."/>
            <person name="Madern D."/>
            <person name="Eisen J.A."/>
            <person name="Darling A.E."/>
            <person name="Facciotti M.T."/>
        </authorList>
    </citation>
    <scope>NUCLEOTIDE SEQUENCE [LARGE SCALE GENOMIC DNA]</scope>
    <source>
        <strain evidence="4 5">JCM 13552</strain>
    </source>
</reference>
<sequence>MTVETHVQQALDRVCEEQGAIEEKQRAYKRFVNGVEKIPVKTPSINQPTTQRGGLQTTTGPIATISSTSSDGSKGQTQIRGLFAETVRPRSTADVEDSETLLETIGAELSDQIAMALTPQNTTTGFTNGLKQGVLSEAAQRRQELRAMKRALDREEASLVEAKDTIDEVLEWITEASETALTEFEFAALRARHERLGEFRDQCETAAQERQSLLHATTSADAQAGIAHHELMRCLYVAFPVTYPVLLTVVRVEQVCDECQRAIRGHLIRRV</sequence>
<dbReference type="Pfam" id="PF23921">
    <property type="entry name" value="DUF7260"/>
    <property type="match status" value="1"/>
</dbReference>
<feature type="coiled-coil region" evidence="1">
    <location>
        <begin position="135"/>
        <end position="165"/>
    </location>
</feature>
<dbReference type="InterPro" id="IPR055684">
    <property type="entry name" value="DUF7260"/>
</dbReference>
<dbReference type="Proteomes" id="UP000011680">
    <property type="component" value="Unassembled WGS sequence"/>
</dbReference>
<dbReference type="EMBL" id="AOMF01000103">
    <property type="protein sequence ID" value="EMA55774.1"/>
    <property type="molecule type" value="Genomic_DNA"/>
</dbReference>
<feature type="domain" description="DUF7260" evidence="3">
    <location>
        <begin position="5"/>
        <end position="260"/>
    </location>
</feature>
<dbReference type="RefSeq" id="WP_007738251.1">
    <property type="nucleotide sequence ID" value="NZ_AOMF01000103.1"/>
</dbReference>
<gene>
    <name evidence="4" type="ORF">C451_04823</name>
</gene>
<dbReference type="PATRIC" id="fig|1227457.3.peg.868"/>
<evidence type="ECO:0000313" key="4">
    <source>
        <dbReference type="EMBL" id="EMA55774.1"/>
    </source>
</evidence>
<evidence type="ECO:0000259" key="3">
    <source>
        <dbReference type="Pfam" id="PF23921"/>
    </source>
</evidence>
<keyword evidence="5" id="KW-1185">Reference proteome</keyword>
<dbReference type="AlphaFoldDB" id="M0NF93"/>
<name>M0NF93_9EURY</name>
<feature type="compositionally biased region" description="Polar residues" evidence="2">
    <location>
        <begin position="64"/>
        <end position="77"/>
    </location>
</feature>
<comment type="caution">
    <text evidence="4">The sequence shown here is derived from an EMBL/GenBank/DDBJ whole genome shotgun (WGS) entry which is preliminary data.</text>
</comment>
<feature type="region of interest" description="Disordered" evidence="2">
    <location>
        <begin position="42"/>
        <end position="77"/>
    </location>
</feature>
<proteinExistence type="predicted"/>
<protein>
    <recommendedName>
        <fullName evidence="3">DUF7260 domain-containing protein</fullName>
    </recommendedName>
</protein>
<evidence type="ECO:0000256" key="1">
    <source>
        <dbReference type="SAM" id="Coils"/>
    </source>
</evidence>
<dbReference type="STRING" id="1227457.C451_04823"/>
<dbReference type="eggNOG" id="arCOG06167">
    <property type="taxonomic scope" value="Archaea"/>
</dbReference>
<evidence type="ECO:0000256" key="2">
    <source>
        <dbReference type="SAM" id="MobiDB-lite"/>
    </source>
</evidence>